<comment type="caution">
    <text evidence="2">The sequence shown here is derived from an EMBL/GenBank/DDBJ whole genome shotgun (WGS) entry which is preliminary data.</text>
</comment>
<evidence type="ECO:0000259" key="1">
    <source>
        <dbReference type="Pfam" id="PF08447"/>
    </source>
</evidence>
<dbReference type="AlphaFoldDB" id="A0A7X1E995"/>
<dbReference type="RefSeq" id="WP_185659431.1">
    <property type="nucleotide sequence ID" value="NZ_CAWPOO010000006.1"/>
</dbReference>
<accession>A0A7X1E995</accession>
<gene>
    <name evidence="2" type="ORF">H5P27_05825</name>
</gene>
<sequence>MKVQVQPTDIEHTFSDDTFLVSKTDPRGIITYANTTFIHMCGYSEMELLKQPHNIVRHPDMPKAAFKDLWDTVETGKEWHGIVKNLRKDGGFYWVDATVTPTMVDGKIVGYMSVRRKPTRKQIDDAAALYRTMIAEERS</sequence>
<protein>
    <submittedName>
        <fullName evidence="2">PAS domain-containing protein</fullName>
    </submittedName>
</protein>
<proteinExistence type="predicted"/>
<name>A0A7X1E995_9BACT</name>
<evidence type="ECO:0000313" key="3">
    <source>
        <dbReference type="Proteomes" id="UP000526501"/>
    </source>
</evidence>
<dbReference type="Proteomes" id="UP000526501">
    <property type="component" value="Unassembled WGS sequence"/>
</dbReference>
<organism evidence="2 3">
    <name type="scientific">Pelagicoccus albus</name>
    <dbReference type="NCBI Taxonomy" id="415222"/>
    <lineage>
        <taxon>Bacteria</taxon>
        <taxon>Pseudomonadati</taxon>
        <taxon>Verrucomicrobiota</taxon>
        <taxon>Opitutia</taxon>
        <taxon>Puniceicoccales</taxon>
        <taxon>Pelagicoccaceae</taxon>
        <taxon>Pelagicoccus</taxon>
    </lineage>
</organism>
<dbReference type="InterPro" id="IPR013655">
    <property type="entry name" value="PAS_fold_3"/>
</dbReference>
<keyword evidence="3" id="KW-1185">Reference proteome</keyword>
<dbReference type="NCBIfam" id="TIGR00229">
    <property type="entry name" value="sensory_box"/>
    <property type="match status" value="1"/>
</dbReference>
<dbReference type="Gene3D" id="3.30.450.20">
    <property type="entry name" value="PAS domain"/>
    <property type="match status" value="1"/>
</dbReference>
<dbReference type="Pfam" id="PF08447">
    <property type="entry name" value="PAS_3"/>
    <property type="match status" value="1"/>
</dbReference>
<dbReference type="SUPFAM" id="SSF55785">
    <property type="entry name" value="PYP-like sensor domain (PAS domain)"/>
    <property type="match status" value="1"/>
</dbReference>
<dbReference type="InterPro" id="IPR001610">
    <property type="entry name" value="PAC"/>
</dbReference>
<dbReference type="SMART" id="SM00086">
    <property type="entry name" value="PAC"/>
    <property type="match status" value="1"/>
</dbReference>
<feature type="domain" description="PAS fold-3" evidence="1">
    <location>
        <begin position="31"/>
        <end position="114"/>
    </location>
</feature>
<dbReference type="InterPro" id="IPR000014">
    <property type="entry name" value="PAS"/>
</dbReference>
<dbReference type="CDD" id="cd00130">
    <property type="entry name" value="PAS"/>
    <property type="match status" value="1"/>
</dbReference>
<dbReference type="InterPro" id="IPR035965">
    <property type="entry name" value="PAS-like_dom_sf"/>
</dbReference>
<dbReference type="EMBL" id="JACHVC010000006">
    <property type="protein sequence ID" value="MBC2605557.1"/>
    <property type="molecule type" value="Genomic_DNA"/>
</dbReference>
<evidence type="ECO:0000313" key="2">
    <source>
        <dbReference type="EMBL" id="MBC2605557.1"/>
    </source>
</evidence>
<reference evidence="2 3" key="1">
    <citation type="submission" date="2020-07" db="EMBL/GenBank/DDBJ databases">
        <authorList>
            <person name="Feng X."/>
        </authorList>
    </citation>
    <scope>NUCLEOTIDE SEQUENCE [LARGE SCALE GENOMIC DNA]</scope>
    <source>
        <strain evidence="2 3">JCM23202</strain>
    </source>
</reference>